<organism evidence="1 2">
    <name type="scientific">Recurvomyces mirabilis</name>
    <dbReference type="NCBI Taxonomy" id="574656"/>
    <lineage>
        <taxon>Eukaryota</taxon>
        <taxon>Fungi</taxon>
        <taxon>Dikarya</taxon>
        <taxon>Ascomycota</taxon>
        <taxon>Pezizomycotina</taxon>
        <taxon>Dothideomycetes</taxon>
        <taxon>Dothideomycetidae</taxon>
        <taxon>Mycosphaerellales</taxon>
        <taxon>Teratosphaeriaceae</taxon>
        <taxon>Recurvomyces</taxon>
    </lineage>
</organism>
<name>A0AAE0WJZ6_9PEZI</name>
<dbReference type="PANTHER" id="PTHR47260:SF1">
    <property type="entry name" value="UPF0644 PROTEIN PB2B4.06"/>
    <property type="match status" value="1"/>
</dbReference>
<comment type="caution">
    <text evidence="1">The sequence shown here is derived from an EMBL/GenBank/DDBJ whole genome shotgun (WGS) entry which is preliminary data.</text>
</comment>
<reference evidence="1" key="1">
    <citation type="submission" date="2023-07" db="EMBL/GenBank/DDBJ databases">
        <title>Black Yeasts Isolated from many extreme environments.</title>
        <authorList>
            <person name="Coleine C."/>
            <person name="Stajich J.E."/>
            <person name="Selbmann L."/>
        </authorList>
    </citation>
    <scope>NUCLEOTIDE SEQUENCE</scope>
    <source>
        <strain evidence="1">CCFEE 5485</strain>
    </source>
</reference>
<dbReference type="Gene3D" id="3.10.129.10">
    <property type="entry name" value="Hotdog Thioesterase"/>
    <property type="match status" value="1"/>
</dbReference>
<dbReference type="InterPro" id="IPR052061">
    <property type="entry name" value="PTE-AB_protein"/>
</dbReference>
<proteinExistence type="predicted"/>
<evidence type="ECO:0000313" key="2">
    <source>
        <dbReference type="Proteomes" id="UP001274830"/>
    </source>
</evidence>
<dbReference type="PANTHER" id="PTHR47260">
    <property type="entry name" value="UPF0644 PROTEIN PB2B4.06"/>
    <property type="match status" value="1"/>
</dbReference>
<keyword evidence="2" id="KW-1185">Reference proteome</keyword>
<evidence type="ECO:0000313" key="1">
    <source>
        <dbReference type="EMBL" id="KAK3673110.1"/>
    </source>
</evidence>
<dbReference type="EMBL" id="JAUTXT010000027">
    <property type="protein sequence ID" value="KAK3673110.1"/>
    <property type="molecule type" value="Genomic_DNA"/>
</dbReference>
<gene>
    <name evidence="1" type="ORF">LTR78_006950</name>
</gene>
<dbReference type="AlphaFoldDB" id="A0AAE0WJZ6"/>
<dbReference type="InterPro" id="IPR029069">
    <property type="entry name" value="HotDog_dom_sf"/>
</dbReference>
<protein>
    <submittedName>
        <fullName evidence="1">Uncharacterized protein</fullName>
    </submittedName>
</protein>
<accession>A0AAE0WJZ6</accession>
<dbReference type="Proteomes" id="UP001274830">
    <property type="component" value="Unassembled WGS sequence"/>
</dbReference>
<dbReference type="SUPFAM" id="SSF54637">
    <property type="entry name" value="Thioesterase/thiol ester dehydrase-isomerase"/>
    <property type="match status" value="1"/>
</dbReference>
<sequence length="253" mass="27416">MPKPGTHEDSILLADLNHRLDDEFKVKVWRGKCLGVGRQLKGAEGGWVEIVPRPAEDDTMRGDSMINNLQGAKAFGAERLFWDRDQHSLVAIIWFGGAISGWPGVTHGGAIATALSDKAALAATLAEGLGTSISAAATPQRMPGTGSHAKIFVPETLHDDPTQMSLSYLKPTYANNFYVVRIGPSLDLEQDPVHIVPSHPAGVEDYEATLEAMDGKVSKLQQVEDKILDAAKLGYGEFKQWMWPSRQSNSQAG</sequence>